<dbReference type="PIRSF" id="PIRSF000124">
    <property type="entry name" value="UDPglc_GDPman_dh"/>
    <property type="match status" value="1"/>
</dbReference>
<dbReference type="EMBL" id="SOEF01000019">
    <property type="protein sequence ID" value="TDX42929.1"/>
    <property type="molecule type" value="Genomic_DNA"/>
</dbReference>
<dbReference type="SUPFAM" id="SSF52413">
    <property type="entry name" value="UDP-glucose/GDP-mannose dehydrogenase C-terminal domain"/>
    <property type="match status" value="1"/>
</dbReference>
<evidence type="ECO:0000313" key="7">
    <source>
        <dbReference type="Proteomes" id="UP000295472"/>
    </source>
</evidence>
<dbReference type="RefSeq" id="WP_134059422.1">
    <property type="nucleotide sequence ID" value="NZ_SOEF01000019.1"/>
</dbReference>
<dbReference type="PIRSF" id="PIRSF500136">
    <property type="entry name" value="UDP_ManNAc_DH"/>
    <property type="match status" value="1"/>
</dbReference>
<dbReference type="InterPro" id="IPR001732">
    <property type="entry name" value="UDP-Glc/GDP-Man_DH_N"/>
</dbReference>
<dbReference type="InterPro" id="IPR017476">
    <property type="entry name" value="UDP-Glc/GDP-Man"/>
</dbReference>
<evidence type="ECO:0000259" key="5">
    <source>
        <dbReference type="SMART" id="SM00984"/>
    </source>
</evidence>
<dbReference type="SUPFAM" id="SSF48179">
    <property type="entry name" value="6-phosphogluconate dehydrogenase C-terminal domain-like"/>
    <property type="match status" value="1"/>
</dbReference>
<dbReference type="PANTHER" id="PTHR43491">
    <property type="entry name" value="UDP-N-ACETYL-D-MANNOSAMINE DEHYDROGENASE"/>
    <property type="match status" value="1"/>
</dbReference>
<evidence type="ECO:0000313" key="6">
    <source>
        <dbReference type="EMBL" id="TDX42929.1"/>
    </source>
</evidence>
<dbReference type="InterPro" id="IPR014027">
    <property type="entry name" value="UDP-Glc/GDP-Man_DH_C"/>
</dbReference>
<name>A0A4V3GW92_9FIRM</name>
<proteinExistence type="inferred from homology"/>
<accession>A0A4V3GW92</accession>
<feature type="domain" description="UDP-glucose/GDP-mannose dehydrogenase C-terminal" evidence="5">
    <location>
        <begin position="318"/>
        <end position="421"/>
    </location>
</feature>
<dbReference type="SUPFAM" id="SSF51735">
    <property type="entry name" value="NAD(P)-binding Rossmann-fold domains"/>
    <property type="match status" value="1"/>
</dbReference>
<evidence type="ECO:0000256" key="2">
    <source>
        <dbReference type="ARBA" id="ARBA00023002"/>
    </source>
</evidence>
<dbReference type="Gene3D" id="3.40.50.720">
    <property type="entry name" value="NAD(P)-binding Rossmann-like Domain"/>
    <property type="match status" value="2"/>
</dbReference>
<dbReference type="Pfam" id="PF03720">
    <property type="entry name" value="UDPG_MGDP_dh_C"/>
    <property type="match status" value="1"/>
</dbReference>
<dbReference type="GO" id="GO:0051287">
    <property type="term" value="F:NAD binding"/>
    <property type="evidence" value="ECO:0007669"/>
    <property type="project" value="InterPro"/>
</dbReference>
<protein>
    <submittedName>
        <fullName evidence="6">UDP-N-acetyl-D-galactosamine dehydrogenase</fullName>
    </submittedName>
</protein>
<dbReference type="InterPro" id="IPR036291">
    <property type="entry name" value="NAD(P)-bd_dom_sf"/>
</dbReference>
<evidence type="ECO:0000256" key="1">
    <source>
        <dbReference type="ARBA" id="ARBA00006601"/>
    </source>
</evidence>
<comment type="caution">
    <text evidence="6">The sequence shown here is derived from an EMBL/GenBank/DDBJ whole genome shotgun (WGS) entry which is preliminary data.</text>
</comment>
<dbReference type="InterPro" id="IPR036220">
    <property type="entry name" value="UDP-Glc/GDP-Man_DH_C_sf"/>
</dbReference>
<dbReference type="AlphaFoldDB" id="A0A4V3GW92"/>
<keyword evidence="2" id="KW-0560">Oxidoreductase</keyword>
<dbReference type="PANTHER" id="PTHR43491:SF2">
    <property type="entry name" value="UDP-N-ACETYL-D-MANNOSAMINE DEHYDROGENASE"/>
    <property type="match status" value="1"/>
</dbReference>
<dbReference type="GO" id="GO:0016616">
    <property type="term" value="F:oxidoreductase activity, acting on the CH-OH group of donors, NAD or NADP as acceptor"/>
    <property type="evidence" value="ECO:0007669"/>
    <property type="project" value="InterPro"/>
</dbReference>
<dbReference type="GO" id="GO:0000271">
    <property type="term" value="P:polysaccharide biosynthetic process"/>
    <property type="evidence" value="ECO:0007669"/>
    <property type="project" value="InterPro"/>
</dbReference>
<reference evidence="6 7" key="1">
    <citation type="submission" date="2019-03" db="EMBL/GenBank/DDBJ databases">
        <title>Subsurface microbial communities from deep shales in Ohio and West Virginia, USA.</title>
        <authorList>
            <person name="Wrighton K."/>
        </authorList>
    </citation>
    <scope>NUCLEOTIDE SEQUENCE [LARGE SCALE GENOMIC DNA]</scope>
    <source>
        <strain evidence="6 7">DSMZ 11287</strain>
    </source>
</reference>
<evidence type="ECO:0000256" key="3">
    <source>
        <dbReference type="ARBA" id="ARBA00023027"/>
    </source>
</evidence>
<dbReference type="InterPro" id="IPR028359">
    <property type="entry name" value="UDP_ManNAc/GlcNAc_DH"/>
</dbReference>
<sequence length="433" mass="48411">MNINNIKIAITGMGYVGLPLAVAFAENGIDIIGFDINQDKISKYKNGEDPTNEIGRDRLAKISNIKYTADEKDLKEADFHIVAVPTPVGKNNVPDLDPVTGASRTVGRNLKKGSIVVYESTVYPGVTEEVCVPILEEESGLICGKDFKVGYSPERVNPGDKVNTVETIVKVVSGMDEESLEVIAKIYESIIKAGVHRAPSIKVAEASKIIENSQRDVNIAFMNELSMIFDKMDIDTQSVLEAAGTKWNFLNFYPGLVGGHCIGVDPYYLTYRSEELGYISQLILNGRRINDQMSNFVAEKIVKKMIESNVKVNGSKVLVMGLTFKENVPDLRNSKVADLINRLEEYHVNVKVTDPIADPEEAVREHGIELQDINNISDADAVVVAVNHDQYNEMELEEFKKFYKDDIDKPVFIDVKSIFDKVEAEKIYNYWRM</sequence>
<dbReference type="InterPro" id="IPR014026">
    <property type="entry name" value="UDP-Glc/GDP-Man_DH_dimer"/>
</dbReference>
<dbReference type="Pfam" id="PF03721">
    <property type="entry name" value="UDPG_MGDP_dh_N"/>
    <property type="match status" value="1"/>
</dbReference>
<dbReference type="SMART" id="SM00984">
    <property type="entry name" value="UDPG_MGDP_dh_C"/>
    <property type="match status" value="1"/>
</dbReference>
<dbReference type="GeneID" id="57013020"/>
<dbReference type="NCBIfam" id="TIGR03026">
    <property type="entry name" value="NDP-sugDHase"/>
    <property type="match status" value="1"/>
</dbReference>
<dbReference type="Pfam" id="PF00984">
    <property type="entry name" value="UDPG_MGDP_dh"/>
    <property type="match status" value="1"/>
</dbReference>
<gene>
    <name evidence="6" type="ORF">C7954_11940</name>
</gene>
<evidence type="ECO:0000256" key="4">
    <source>
        <dbReference type="PIRNR" id="PIRNR000124"/>
    </source>
</evidence>
<keyword evidence="3" id="KW-0520">NAD</keyword>
<comment type="similarity">
    <text evidence="1 4">Belongs to the UDP-glucose/GDP-mannose dehydrogenase family.</text>
</comment>
<dbReference type="Proteomes" id="UP000295472">
    <property type="component" value="Unassembled WGS sequence"/>
</dbReference>
<dbReference type="InterPro" id="IPR008927">
    <property type="entry name" value="6-PGluconate_DH-like_C_sf"/>
</dbReference>
<dbReference type="GO" id="GO:0016628">
    <property type="term" value="F:oxidoreductase activity, acting on the CH-CH group of donors, NAD or NADP as acceptor"/>
    <property type="evidence" value="ECO:0007669"/>
    <property type="project" value="InterPro"/>
</dbReference>
<organism evidence="6 7">
    <name type="scientific">Halanaerobium congolense</name>
    <dbReference type="NCBI Taxonomy" id="54121"/>
    <lineage>
        <taxon>Bacteria</taxon>
        <taxon>Bacillati</taxon>
        <taxon>Bacillota</taxon>
        <taxon>Clostridia</taxon>
        <taxon>Halanaerobiales</taxon>
        <taxon>Halanaerobiaceae</taxon>
        <taxon>Halanaerobium</taxon>
    </lineage>
</organism>